<dbReference type="RefSeq" id="WP_005123999.1">
    <property type="nucleotide sequence ID" value="NZ_CABMHL010000001.1"/>
</dbReference>
<evidence type="ECO:0000313" key="5">
    <source>
        <dbReference type="EMBL" id="KQE11700.1"/>
    </source>
</evidence>
<reference evidence="6" key="3">
    <citation type="submission" date="2020-09" db="EMBL/GenBank/DDBJ databases">
        <title>Distribution of Beta-Lactamase Producing Gram-Negative Bacterial Isolates in Isabela River of Santo Domingo, Dominican Republic.</title>
        <authorList>
            <person name="Calderon V."/>
            <person name="Bonnelly R."/>
            <person name="Del Rosario C."/>
            <person name="Duarte A."/>
            <person name="Barauna R."/>
            <person name="Juca Ramos R.T."/>
            <person name="Perdomo O.P."/>
            <person name="Rodriguez De Francisco L.E."/>
            <person name="Franco De Los Santos E.F."/>
        </authorList>
    </citation>
    <scope>NUCLEOTIDE SEQUENCE</scope>
    <source>
        <strain evidence="6">INTEC_BI15</strain>
    </source>
</reference>
<dbReference type="KEGG" id="abau:IX87_20490"/>
<proteinExistence type="predicted"/>
<accession>A0A0E1FP06</accession>
<evidence type="ECO:0000256" key="1">
    <source>
        <dbReference type="ARBA" id="ARBA00022723"/>
    </source>
</evidence>
<dbReference type="GO" id="GO:0008704">
    <property type="term" value="F:5-carboxymethyl-2-hydroxymuconate delta-isomerase activity"/>
    <property type="evidence" value="ECO:0007669"/>
    <property type="project" value="InterPro"/>
</dbReference>
<dbReference type="AlphaFoldDB" id="A0A0E1FP06"/>
<sequence length="219" mass="24097">MDHSKEIKLDGNIFGIALNYKCLYQTLQKSFNEKPYVKEPVKPVLFIKTPNTRNSNGGVVVKPQHETLQAGPALGVVIGKSTSRVKESEAADYIAGYVVINEFSLPEDSYYRPAIKAKCRDGFCAIGPVVAKDQVQNVNALTLRVYVNNEVVQEGTTANWVRTPEQLIQEISEYMTLNEGDILLTGTPLGRADLHDGDTVTVEIEQIGKVTNTVQEQGA</sequence>
<dbReference type="SUPFAM" id="SSF56529">
    <property type="entry name" value="FAH"/>
    <property type="match status" value="1"/>
</dbReference>
<dbReference type="InterPro" id="IPR036663">
    <property type="entry name" value="Fumarylacetoacetase_C_sf"/>
</dbReference>
<dbReference type="KEGG" id="abk:LX00_09750"/>
<dbReference type="Proteomes" id="UP000439424">
    <property type="component" value="Unassembled WGS sequence"/>
</dbReference>
<evidence type="ECO:0000313" key="4">
    <source>
        <dbReference type="EMBL" id="EMN1069987.1"/>
    </source>
</evidence>
<dbReference type="EMBL" id="JACZEI010000038">
    <property type="protein sequence ID" value="MBE0332404.1"/>
    <property type="molecule type" value="Genomic_DNA"/>
</dbReference>
<dbReference type="PANTHER" id="PTHR11820:SF114">
    <property type="entry name" value="4-HYDROXYPHENYLACETATE CATABOLISM PROTEIN"/>
    <property type="match status" value="1"/>
</dbReference>
<keyword evidence="3" id="KW-0378">Hydrolase</keyword>
<dbReference type="GO" id="GO:0016787">
    <property type="term" value="F:hydrolase activity"/>
    <property type="evidence" value="ECO:0007669"/>
    <property type="project" value="UniProtKB-KW"/>
</dbReference>
<keyword evidence="1" id="KW-0479">Metal-binding</keyword>
<reference evidence="7 9" key="2">
    <citation type="submission" date="2019-11" db="EMBL/GenBank/DDBJ databases">
        <title>Multidrug-resistant Acinetobacter baumannii moving toward extensively drug-resistant over fifteen years in South of Brazil.</title>
        <authorList>
            <person name="Fedrigo N.H."/>
            <person name="Cerdeira L."/>
            <person name="Fuga B."/>
            <person name="Marini P.V.B."/>
            <person name="Shinohara D.R."/>
            <person name="Carrara-Marroni F.E."/>
            <person name="Lincopan N."/>
            <person name="Tognim M.C.B."/>
        </authorList>
    </citation>
    <scope>NUCLEOTIDE SEQUENCE [LARGE SCALE GENOMIC DNA]</scope>
    <source>
        <strain evidence="7 9">Ac576</strain>
    </source>
</reference>
<dbReference type="GO" id="GO:0046872">
    <property type="term" value="F:metal ion binding"/>
    <property type="evidence" value="ECO:0007669"/>
    <property type="project" value="UniProtKB-KW"/>
</dbReference>
<keyword evidence="7" id="KW-0413">Isomerase</keyword>
<comment type="caution">
    <text evidence="7">The sequence shown here is derived from an EMBL/GenBank/DDBJ whole genome shotgun (WGS) entry which is preliminary data.</text>
</comment>
<dbReference type="InterPro" id="IPR011234">
    <property type="entry name" value="Fumarylacetoacetase-like_C"/>
</dbReference>
<dbReference type="EMBL" id="WPIP01000031">
    <property type="protein sequence ID" value="MVM91088.1"/>
    <property type="molecule type" value="Genomic_DNA"/>
</dbReference>
<evidence type="ECO:0000313" key="9">
    <source>
        <dbReference type="Proteomes" id="UP000439424"/>
    </source>
</evidence>
<dbReference type="EMBL" id="ABFEVW030000001">
    <property type="protein sequence ID" value="EMN1069987.1"/>
    <property type="molecule type" value="Genomic_DNA"/>
</dbReference>
<dbReference type="GO" id="GO:0018800">
    <property type="term" value="F:5-oxopent-3-ene-1,2,5-tricarboxylate decarboxylase activity"/>
    <property type="evidence" value="ECO:0007669"/>
    <property type="project" value="InterPro"/>
</dbReference>
<dbReference type="EMBL" id="ABFEVW020000001">
    <property type="protein sequence ID" value="EKU3566890.1"/>
    <property type="molecule type" value="Genomic_DNA"/>
</dbReference>
<dbReference type="EMBL" id="LLGC01000036">
    <property type="protein sequence ID" value="KQE11700.1"/>
    <property type="molecule type" value="Genomic_DNA"/>
</dbReference>
<evidence type="ECO:0000313" key="7">
    <source>
        <dbReference type="EMBL" id="MVM91088.1"/>
    </source>
</evidence>
<evidence type="ECO:0000313" key="3">
    <source>
        <dbReference type="EMBL" id="EKU3566890.1"/>
    </source>
</evidence>
<dbReference type="Proteomes" id="UP000051449">
    <property type="component" value="Unassembled WGS sequence"/>
</dbReference>
<name>A0A0E1FP06_ACIBA</name>
<protein>
    <submittedName>
        <fullName evidence="7">4-hydroxyphenylacetate isomerase</fullName>
    </submittedName>
    <submittedName>
        <fullName evidence="3">Fumarylacetoacetate hydrolase family protein</fullName>
    </submittedName>
</protein>
<evidence type="ECO:0000259" key="2">
    <source>
        <dbReference type="Pfam" id="PF01557"/>
    </source>
</evidence>
<dbReference type="NCBIfam" id="TIGR02305">
    <property type="entry name" value="HpaG-N-term"/>
    <property type="match status" value="1"/>
</dbReference>
<reference evidence="4" key="4">
    <citation type="submission" date="2024-02" db="EMBL/GenBank/DDBJ databases">
        <authorList>
            <consortium name="Clinical and Environmental Microbiology Branch: Whole genome sequencing antimicrobial resistance pathogens in the healthcare setting"/>
        </authorList>
    </citation>
    <scope>NUCLEOTIDE SEQUENCE</scope>
    <source>
        <strain evidence="3">2021GN-00227</strain>
    </source>
</reference>
<dbReference type="Pfam" id="PF01557">
    <property type="entry name" value="FAA_hydrolase"/>
    <property type="match status" value="1"/>
</dbReference>
<dbReference type="Gene3D" id="3.90.850.10">
    <property type="entry name" value="Fumarylacetoacetase-like, C-terminal domain"/>
    <property type="match status" value="1"/>
</dbReference>
<organism evidence="7 9">
    <name type="scientific">Acinetobacter baumannii</name>
    <dbReference type="NCBI Taxonomy" id="470"/>
    <lineage>
        <taxon>Bacteria</taxon>
        <taxon>Pseudomonadati</taxon>
        <taxon>Pseudomonadota</taxon>
        <taxon>Gammaproteobacteria</taxon>
        <taxon>Moraxellales</taxon>
        <taxon>Moraxellaceae</taxon>
        <taxon>Acinetobacter</taxon>
        <taxon>Acinetobacter calcoaceticus/baumannii complex</taxon>
    </lineage>
</organism>
<dbReference type="InterPro" id="IPR012686">
    <property type="entry name" value="HPA_isomer/decarb_N"/>
</dbReference>
<dbReference type="Proteomes" id="UP000655940">
    <property type="component" value="Unassembled WGS sequence"/>
</dbReference>
<evidence type="ECO:0000313" key="6">
    <source>
        <dbReference type="EMBL" id="MBE0332404.1"/>
    </source>
</evidence>
<gene>
    <name evidence="5" type="ORF">APD33_10525</name>
    <name evidence="7" type="ORF">GNY86_06100</name>
    <name evidence="6" type="ORF">IHV20_19915</name>
    <name evidence="3" type="ORF">MKP18_000246</name>
</gene>
<dbReference type="PANTHER" id="PTHR11820">
    <property type="entry name" value="ACYLPYRUVASE"/>
    <property type="match status" value="1"/>
</dbReference>
<evidence type="ECO:0000313" key="8">
    <source>
        <dbReference type="Proteomes" id="UP000051449"/>
    </source>
</evidence>
<reference evidence="5 8" key="1">
    <citation type="submission" date="2015-10" db="EMBL/GenBank/DDBJ databases">
        <title>The utility of whole genome sequencing in characterizing Acinetobacter epidemiology and analyzing hospital outbreaks.</title>
        <authorList>
            <person name="Ozer E.A."/>
            <person name="Fitzpatrick M.A."/>
            <person name="Hauser A.R."/>
        </authorList>
    </citation>
    <scope>NUCLEOTIDE SEQUENCE [LARGE SCALE GENOMIC DNA]</scope>
    <source>
        <strain evidence="5 8">ABBL072</strain>
    </source>
</reference>
<feature type="domain" description="Fumarylacetoacetase-like C-terminal" evidence="2">
    <location>
        <begin position="13"/>
        <end position="215"/>
    </location>
</feature>